<evidence type="ECO:0000256" key="11">
    <source>
        <dbReference type="ARBA" id="ARBA00022989"/>
    </source>
</evidence>
<dbReference type="CDD" id="cd16461">
    <property type="entry name" value="RING-H2_EL5-like"/>
    <property type="match status" value="1"/>
</dbReference>
<comment type="pathway">
    <text evidence="3">Protein modification; protein ubiquitination.</text>
</comment>
<dbReference type="GO" id="GO:0061630">
    <property type="term" value="F:ubiquitin protein ligase activity"/>
    <property type="evidence" value="ECO:0007669"/>
    <property type="project" value="UniProtKB-EC"/>
</dbReference>
<evidence type="ECO:0000256" key="3">
    <source>
        <dbReference type="ARBA" id="ARBA00004906"/>
    </source>
</evidence>
<comment type="catalytic activity">
    <reaction evidence="1">
        <text>S-ubiquitinyl-[E2 ubiquitin-conjugating enzyme]-L-cysteine + [acceptor protein]-L-lysine = [E2 ubiquitin-conjugating enzyme]-L-cysteine + N(6)-ubiquitinyl-[acceptor protein]-L-lysine.</text>
        <dbReference type="EC" id="2.3.2.27"/>
    </reaction>
</comment>
<comment type="caution">
    <text evidence="17">The sequence shown here is derived from an EMBL/GenBank/DDBJ whole genome shotgun (WGS) entry which is preliminary data.</text>
</comment>
<evidence type="ECO:0000256" key="14">
    <source>
        <dbReference type="PROSITE-ProRule" id="PRU00175"/>
    </source>
</evidence>
<accession>A0ABD1M7N3</accession>
<evidence type="ECO:0000256" key="1">
    <source>
        <dbReference type="ARBA" id="ARBA00000900"/>
    </source>
</evidence>
<evidence type="ECO:0000256" key="8">
    <source>
        <dbReference type="ARBA" id="ARBA00022771"/>
    </source>
</evidence>
<evidence type="ECO:0000256" key="9">
    <source>
        <dbReference type="ARBA" id="ARBA00022786"/>
    </source>
</evidence>
<dbReference type="AlphaFoldDB" id="A0ABD1M7N3"/>
<dbReference type="SUPFAM" id="SSF57850">
    <property type="entry name" value="RING/U-box"/>
    <property type="match status" value="1"/>
</dbReference>
<dbReference type="PANTHER" id="PTHR45768">
    <property type="entry name" value="E3 UBIQUITIN-PROTEIN LIGASE RNF13-LIKE"/>
    <property type="match status" value="1"/>
</dbReference>
<keyword evidence="11 15" id="KW-1133">Transmembrane helix</keyword>
<dbReference type="PROSITE" id="PS50089">
    <property type="entry name" value="ZF_RING_2"/>
    <property type="match status" value="1"/>
</dbReference>
<keyword evidence="5" id="KW-0808">Transferase</keyword>
<dbReference type="InterPro" id="IPR001841">
    <property type="entry name" value="Znf_RING"/>
</dbReference>
<evidence type="ECO:0000256" key="7">
    <source>
        <dbReference type="ARBA" id="ARBA00022723"/>
    </source>
</evidence>
<name>A0ABD1M7N3_9FABA</name>
<keyword evidence="6 15" id="KW-0812">Transmembrane</keyword>
<reference evidence="17 18" key="1">
    <citation type="submission" date="2024-08" db="EMBL/GenBank/DDBJ databases">
        <title>Insights into the chromosomal genome structure of Flemingia macrophylla.</title>
        <authorList>
            <person name="Ding Y."/>
            <person name="Zhao Y."/>
            <person name="Bi W."/>
            <person name="Wu M."/>
            <person name="Zhao G."/>
            <person name="Gong Y."/>
            <person name="Li W."/>
            <person name="Zhang P."/>
        </authorList>
    </citation>
    <scope>NUCLEOTIDE SEQUENCE [LARGE SCALE GENOMIC DNA]</scope>
    <source>
        <strain evidence="17">DYQJB</strain>
        <tissue evidence="17">Leaf</tissue>
    </source>
</reference>
<evidence type="ECO:0000256" key="12">
    <source>
        <dbReference type="ARBA" id="ARBA00023136"/>
    </source>
</evidence>
<evidence type="ECO:0000256" key="5">
    <source>
        <dbReference type="ARBA" id="ARBA00022679"/>
    </source>
</evidence>
<evidence type="ECO:0000313" key="17">
    <source>
        <dbReference type="EMBL" id="KAL2331652.1"/>
    </source>
</evidence>
<evidence type="ECO:0000256" key="6">
    <source>
        <dbReference type="ARBA" id="ARBA00022692"/>
    </source>
</evidence>
<comment type="similarity">
    <text evidence="13">Belongs to the RING-type zinc finger family. ATL subfamily.</text>
</comment>
<keyword evidence="12 15" id="KW-0472">Membrane</keyword>
<keyword evidence="8 14" id="KW-0863">Zinc-finger</keyword>
<dbReference type="SMART" id="SM00184">
    <property type="entry name" value="RING"/>
    <property type="match status" value="1"/>
</dbReference>
<keyword evidence="18" id="KW-1185">Reference proteome</keyword>
<keyword evidence="7" id="KW-0479">Metal-binding</keyword>
<gene>
    <name evidence="17" type="ORF">Fmac_019233</name>
</gene>
<feature type="domain" description="RING-type" evidence="16">
    <location>
        <begin position="112"/>
        <end position="155"/>
    </location>
</feature>
<dbReference type="GO" id="GO:0016020">
    <property type="term" value="C:membrane"/>
    <property type="evidence" value="ECO:0007669"/>
    <property type="project" value="UniProtKB-SubCell"/>
</dbReference>
<protein>
    <recommendedName>
        <fullName evidence="4">RING-type E3 ubiquitin transferase</fullName>
        <ecNumber evidence="4">2.3.2.27</ecNumber>
    </recommendedName>
</protein>
<dbReference type="PANTHER" id="PTHR45768:SF34">
    <property type="entry name" value="RING-H2 FINGER PROTEIN ATL64"/>
    <property type="match status" value="1"/>
</dbReference>
<dbReference type="Pfam" id="PF13639">
    <property type="entry name" value="zf-RING_2"/>
    <property type="match status" value="1"/>
</dbReference>
<dbReference type="EC" id="2.3.2.27" evidence="4"/>
<evidence type="ECO:0000256" key="13">
    <source>
        <dbReference type="ARBA" id="ARBA00024209"/>
    </source>
</evidence>
<evidence type="ECO:0000259" key="16">
    <source>
        <dbReference type="PROSITE" id="PS50089"/>
    </source>
</evidence>
<comment type="subcellular location">
    <subcellularLocation>
        <location evidence="2">Membrane</location>
        <topology evidence="2">Single-pass membrane protein</topology>
    </subcellularLocation>
</comment>
<dbReference type="Proteomes" id="UP001603857">
    <property type="component" value="Unassembled WGS sequence"/>
</dbReference>
<feature type="transmembrane region" description="Helical" evidence="15">
    <location>
        <begin position="22"/>
        <end position="44"/>
    </location>
</feature>
<keyword evidence="9" id="KW-0833">Ubl conjugation pathway</keyword>
<evidence type="ECO:0000256" key="10">
    <source>
        <dbReference type="ARBA" id="ARBA00022833"/>
    </source>
</evidence>
<organism evidence="17 18">
    <name type="scientific">Flemingia macrophylla</name>
    <dbReference type="NCBI Taxonomy" id="520843"/>
    <lineage>
        <taxon>Eukaryota</taxon>
        <taxon>Viridiplantae</taxon>
        <taxon>Streptophyta</taxon>
        <taxon>Embryophyta</taxon>
        <taxon>Tracheophyta</taxon>
        <taxon>Spermatophyta</taxon>
        <taxon>Magnoliopsida</taxon>
        <taxon>eudicotyledons</taxon>
        <taxon>Gunneridae</taxon>
        <taxon>Pentapetalae</taxon>
        <taxon>rosids</taxon>
        <taxon>fabids</taxon>
        <taxon>Fabales</taxon>
        <taxon>Fabaceae</taxon>
        <taxon>Papilionoideae</taxon>
        <taxon>50 kb inversion clade</taxon>
        <taxon>NPAAA clade</taxon>
        <taxon>indigoferoid/millettioid clade</taxon>
        <taxon>Phaseoleae</taxon>
        <taxon>Flemingia</taxon>
    </lineage>
</organism>
<evidence type="ECO:0000256" key="2">
    <source>
        <dbReference type="ARBA" id="ARBA00004167"/>
    </source>
</evidence>
<evidence type="ECO:0000313" key="18">
    <source>
        <dbReference type="Proteomes" id="UP001603857"/>
    </source>
</evidence>
<keyword evidence="10" id="KW-0862">Zinc</keyword>
<dbReference type="Gene3D" id="3.30.40.10">
    <property type="entry name" value="Zinc/RING finger domain, C3HC4 (zinc finger)"/>
    <property type="match status" value="1"/>
</dbReference>
<dbReference type="InterPro" id="IPR013083">
    <property type="entry name" value="Znf_RING/FYVE/PHD"/>
</dbReference>
<dbReference type="GO" id="GO:0008270">
    <property type="term" value="F:zinc ion binding"/>
    <property type="evidence" value="ECO:0007669"/>
    <property type="project" value="UniProtKB-KW"/>
</dbReference>
<sequence>MSGYLDEDHDHFPDHSDFNRRILIVAIVSLTVVLVLVFALHLYARFILRRQSRRRNAIHLLTLNVAQAHNHHNHTDQPPNMGGGGGGGLDPTLITTLPTFPIKSQQHDSVECSVCLSVLEDGESVRMLPNCKHCTFHVSCIDTWLSSHSTCPLCRTNAQPLLHLQPQPREGPSSLLLFEGTSDGSPKTSSRLSSFRRILSIRERSSTRILPSSTHDHVAHHEHDLERHYLEGNFGGNQLLDGSISLSPLYPSQTNDLHVSIAAGLHQSFLWLRPAQVSQIFYYHPRVLRNFCENLEDHASPYTERRQFLRRLVGEIGIFLWVPLEVLDTPPHSLRRHLLVDA</sequence>
<proteinExistence type="inferred from homology"/>
<dbReference type="EMBL" id="JBGMDY010000006">
    <property type="protein sequence ID" value="KAL2331652.1"/>
    <property type="molecule type" value="Genomic_DNA"/>
</dbReference>
<evidence type="ECO:0000256" key="4">
    <source>
        <dbReference type="ARBA" id="ARBA00012483"/>
    </source>
</evidence>
<evidence type="ECO:0000256" key="15">
    <source>
        <dbReference type="SAM" id="Phobius"/>
    </source>
</evidence>